<gene>
    <name evidence="2" type="ORF">FB471_5209</name>
</gene>
<dbReference type="EMBL" id="VFML01000001">
    <property type="protein sequence ID" value="TQJ05380.1"/>
    <property type="molecule type" value="Genomic_DNA"/>
</dbReference>
<dbReference type="Proteomes" id="UP000320876">
    <property type="component" value="Unassembled WGS sequence"/>
</dbReference>
<feature type="transmembrane region" description="Helical" evidence="1">
    <location>
        <begin position="124"/>
        <end position="144"/>
    </location>
</feature>
<dbReference type="AlphaFoldDB" id="A0A542DQJ9"/>
<dbReference type="OrthoDB" id="3078176at2"/>
<feature type="transmembrane region" description="Helical" evidence="1">
    <location>
        <begin position="164"/>
        <end position="181"/>
    </location>
</feature>
<evidence type="ECO:0000313" key="2">
    <source>
        <dbReference type="EMBL" id="TQJ05380.1"/>
    </source>
</evidence>
<evidence type="ECO:0000256" key="1">
    <source>
        <dbReference type="SAM" id="Phobius"/>
    </source>
</evidence>
<reference evidence="2 3" key="1">
    <citation type="submission" date="2019-06" db="EMBL/GenBank/DDBJ databases">
        <title>Sequencing the genomes of 1000 actinobacteria strains.</title>
        <authorList>
            <person name="Klenk H.-P."/>
        </authorList>
    </citation>
    <scope>NUCLEOTIDE SEQUENCE [LARGE SCALE GENOMIC DNA]</scope>
    <source>
        <strain evidence="2 3">DSM 45679</strain>
    </source>
</reference>
<name>A0A542DQJ9_AMYCI</name>
<keyword evidence="1" id="KW-0472">Membrane</keyword>
<dbReference type="RefSeq" id="WP_142000916.1">
    <property type="nucleotide sequence ID" value="NZ_VFML01000001.1"/>
</dbReference>
<organism evidence="2 3">
    <name type="scientific">Amycolatopsis cihanbeyliensis</name>
    <dbReference type="NCBI Taxonomy" id="1128664"/>
    <lineage>
        <taxon>Bacteria</taxon>
        <taxon>Bacillati</taxon>
        <taxon>Actinomycetota</taxon>
        <taxon>Actinomycetes</taxon>
        <taxon>Pseudonocardiales</taxon>
        <taxon>Pseudonocardiaceae</taxon>
        <taxon>Amycolatopsis</taxon>
    </lineage>
</organism>
<sequence>MTQWNAQVPAEPGRDDTTRYLCAAAHLDSDYADGAIREFLVEPTRPVPPSPGVHAASVLAEAVAARTRRKLRDGVLAVLMLLFLLSGGVGLLGTWVLLAVLICLPAMVRGKRGDRSVAARTTRVLIVFALLAVVLAVSLTDTLLEFAEEMEAGVAFDYWITDTWDVIGLVTLVLMPAVLVADRMVVWRLVTVWFGRLAGRRPADPFATERPLFGISPPRFLHQVRRYQEEAPAGSATPGAPLVVYRGFDPFVGAGHARHPWSVAVPLEKLPEDTKPDGSPFEELSTELLYQRVREAMAVLPESTALSPDRRLRELRSTGVVFASSDELIDNVNNPVARSYLPRLDAPPADRLPAEEVDPLRTQPREWARYYLRFRVETWDRDLVMSMHLHAAVDPSTLYLEWTPCVLPPIKPEYQAIDTMARNSLVPVGQGLLRWLKLPVTILARLRHTLSWIRPLPHDPSVLVADRYGSLHSLRELAAAPEVQNYFQLLDIERYDKIMESRLLPAIIALMRDAGYSPAEFERQVSTVVHNSVNIHGTNYGAFNAGGTTHGPMSGATAGKERIP</sequence>
<keyword evidence="1" id="KW-0812">Transmembrane</keyword>
<accession>A0A542DQJ9</accession>
<proteinExistence type="predicted"/>
<feature type="transmembrane region" description="Helical" evidence="1">
    <location>
        <begin position="75"/>
        <end position="104"/>
    </location>
</feature>
<comment type="caution">
    <text evidence="2">The sequence shown here is derived from an EMBL/GenBank/DDBJ whole genome shotgun (WGS) entry which is preliminary data.</text>
</comment>
<protein>
    <submittedName>
        <fullName evidence="2">Uncharacterized protein</fullName>
    </submittedName>
</protein>
<evidence type="ECO:0000313" key="3">
    <source>
        <dbReference type="Proteomes" id="UP000320876"/>
    </source>
</evidence>
<keyword evidence="3" id="KW-1185">Reference proteome</keyword>
<keyword evidence="1" id="KW-1133">Transmembrane helix</keyword>